<dbReference type="Pfam" id="PF01526">
    <property type="entry name" value="DDE_Tnp_Tn3"/>
    <property type="match status" value="1"/>
</dbReference>
<sequence>MRNSFGYSRLGFAVQMVCVHWRGTGDRLALIVRGVLHQAEKLAVSEVAARYRYSLDPQREIQEGLNVVEGWNGANDVIFLGKGGDLISNRRDQQELAILVLHLLQTALVYVNTLTVQDLLAEPEWADRLAEEDQRGLTPLFWSHIQPYGEVRLNMSNRLNLTAAGGGSQTPEPAAA</sequence>
<evidence type="ECO:0000313" key="3">
    <source>
        <dbReference type="Proteomes" id="UP001500466"/>
    </source>
</evidence>
<proteinExistence type="predicted"/>
<comment type="caution">
    <text evidence="2">The sequence shown here is derived from an EMBL/GenBank/DDBJ whole genome shotgun (WGS) entry which is preliminary data.</text>
</comment>
<keyword evidence="3" id="KW-1185">Reference proteome</keyword>
<organism evidence="2 3">
    <name type="scientific">Yinghuangia aomiensis</name>
    <dbReference type="NCBI Taxonomy" id="676205"/>
    <lineage>
        <taxon>Bacteria</taxon>
        <taxon>Bacillati</taxon>
        <taxon>Actinomycetota</taxon>
        <taxon>Actinomycetes</taxon>
        <taxon>Kitasatosporales</taxon>
        <taxon>Streptomycetaceae</taxon>
        <taxon>Yinghuangia</taxon>
    </lineage>
</organism>
<dbReference type="InterPro" id="IPR002513">
    <property type="entry name" value="Tn3_Tnp_DDE_dom"/>
</dbReference>
<dbReference type="RefSeq" id="WP_345677122.1">
    <property type="nucleotide sequence ID" value="NZ_BAABHS010000014.1"/>
</dbReference>
<evidence type="ECO:0000313" key="2">
    <source>
        <dbReference type="EMBL" id="GAA4971732.1"/>
    </source>
</evidence>
<dbReference type="Proteomes" id="UP001500466">
    <property type="component" value="Unassembled WGS sequence"/>
</dbReference>
<name>A0ABP9HIG7_9ACTN</name>
<gene>
    <name evidence="2" type="ORF">GCM10023205_42130</name>
</gene>
<reference evidence="3" key="1">
    <citation type="journal article" date="2019" name="Int. J. Syst. Evol. Microbiol.">
        <title>The Global Catalogue of Microorganisms (GCM) 10K type strain sequencing project: providing services to taxonomists for standard genome sequencing and annotation.</title>
        <authorList>
            <consortium name="The Broad Institute Genomics Platform"/>
            <consortium name="The Broad Institute Genome Sequencing Center for Infectious Disease"/>
            <person name="Wu L."/>
            <person name="Ma J."/>
        </authorList>
    </citation>
    <scope>NUCLEOTIDE SEQUENCE [LARGE SCALE GENOMIC DNA]</scope>
    <source>
        <strain evidence="3">JCM 17986</strain>
    </source>
</reference>
<dbReference type="EMBL" id="BAABHS010000014">
    <property type="protein sequence ID" value="GAA4971732.1"/>
    <property type="molecule type" value="Genomic_DNA"/>
</dbReference>
<protein>
    <recommendedName>
        <fullName evidence="1">Tn3 transposase DDE domain-containing protein</fullName>
    </recommendedName>
</protein>
<evidence type="ECO:0000259" key="1">
    <source>
        <dbReference type="Pfam" id="PF01526"/>
    </source>
</evidence>
<accession>A0ABP9HIG7</accession>
<feature type="domain" description="Tn3 transposase DDE" evidence="1">
    <location>
        <begin position="49"/>
        <end position="150"/>
    </location>
</feature>